<protein>
    <submittedName>
        <fullName evidence="1">Uncharacterized protein</fullName>
    </submittedName>
</protein>
<dbReference type="Proteomes" id="UP000553632">
    <property type="component" value="Unassembled WGS sequence"/>
</dbReference>
<gene>
    <name evidence="1" type="ORF">FOZ63_019816</name>
</gene>
<evidence type="ECO:0000313" key="2">
    <source>
        <dbReference type="Proteomes" id="UP000553632"/>
    </source>
</evidence>
<feature type="non-terminal residue" evidence="1">
    <location>
        <position position="1"/>
    </location>
</feature>
<organism evidence="1 2">
    <name type="scientific">Perkinsus olseni</name>
    <name type="common">Perkinsus atlanticus</name>
    <dbReference type="NCBI Taxonomy" id="32597"/>
    <lineage>
        <taxon>Eukaryota</taxon>
        <taxon>Sar</taxon>
        <taxon>Alveolata</taxon>
        <taxon>Perkinsozoa</taxon>
        <taxon>Perkinsea</taxon>
        <taxon>Perkinsida</taxon>
        <taxon>Perkinsidae</taxon>
        <taxon>Perkinsus</taxon>
    </lineage>
</organism>
<reference evidence="1 2" key="1">
    <citation type="submission" date="2020-04" db="EMBL/GenBank/DDBJ databases">
        <title>Perkinsus olseni comparative genomics.</title>
        <authorList>
            <person name="Bogema D.R."/>
        </authorList>
    </citation>
    <scope>NUCLEOTIDE SEQUENCE [LARGE SCALE GENOMIC DNA]</scope>
    <source>
        <strain evidence="1 2">ATCC PRA-207</strain>
    </source>
</reference>
<name>A0A7J6R466_PEROL</name>
<dbReference type="AlphaFoldDB" id="A0A7J6R466"/>
<dbReference type="EMBL" id="JABANO010028319">
    <property type="protein sequence ID" value="KAF4715343.1"/>
    <property type="molecule type" value="Genomic_DNA"/>
</dbReference>
<evidence type="ECO:0000313" key="1">
    <source>
        <dbReference type="EMBL" id="KAF4715343.1"/>
    </source>
</evidence>
<feature type="non-terminal residue" evidence="1">
    <location>
        <position position="139"/>
    </location>
</feature>
<comment type="caution">
    <text evidence="1">The sequence shown here is derived from an EMBL/GenBank/DDBJ whole genome shotgun (WGS) entry which is preliminary data.</text>
</comment>
<sequence length="139" mass="15680">FPILRDRLEEIPPKTRLLVIEELLGILERKSTAHDPSSGLVAGELRDEWYRLKSVLMGVSLVEDTHEDSDRQCAELGASEEAAKASLEDALTSMLVDASFEDYELPLETEGSAVVTWDQSLHQYERPVSDLERQRPEVD</sequence>
<keyword evidence="2" id="KW-1185">Reference proteome</keyword>
<accession>A0A7J6R466</accession>
<proteinExistence type="predicted"/>